<sequence length="234" mass="26765">MLKPLLQDNFDDIIYLCINLNIHKYYIEISKMIKNVKLNHCYTNDAIAKRIYNSKKIKFYFDKEENIINNNIILLFSDVNNFIGDIIIKKCIYLSFLSNTTDVHFVINSPGGSVTSGLAIYDVFSYTDLKPNTTCLALAASMGAFLLASGYRSKRNAFKSSRIMIHQPLGGAMGKAGDIEIQTNELLYFKLLLNSYLSQFTTQDYKKIMTDCDRDFFMSAFEASNYGIIDRVIY</sequence>
<dbReference type="PANTHER" id="PTHR10381:SF11">
    <property type="entry name" value="ATP-DEPENDENT CLP PROTEASE PROTEOLYTIC SUBUNIT, MITOCHONDRIAL"/>
    <property type="match status" value="1"/>
</dbReference>
<dbReference type="SUPFAM" id="SSF52096">
    <property type="entry name" value="ClpP/crotonase"/>
    <property type="match status" value="1"/>
</dbReference>
<dbReference type="InterPro" id="IPR023562">
    <property type="entry name" value="ClpP/TepA"/>
</dbReference>
<keyword evidence="3" id="KW-0542">Nucleomorph</keyword>
<dbReference type="GO" id="GO:0006515">
    <property type="term" value="P:protein quality control for misfolded or incompletely synthesized proteins"/>
    <property type="evidence" value="ECO:0007669"/>
    <property type="project" value="TreeGrafter"/>
</dbReference>
<keyword evidence="3" id="KW-0378">Hydrolase</keyword>
<geneLocation type="nucleomorph" evidence="3"/>
<protein>
    <recommendedName>
        <fullName evidence="2">ATP-dependent Clp protease proteolytic subunit</fullName>
    </recommendedName>
</protein>
<gene>
    <name evidence="3" type="primary">clpP-3</name>
</gene>
<keyword evidence="3" id="KW-0645">Protease</keyword>
<proteinExistence type="inferred from homology"/>
<dbReference type="InterPro" id="IPR029045">
    <property type="entry name" value="ClpP/crotonase-like_dom_sf"/>
</dbReference>
<reference evidence="3" key="1">
    <citation type="journal article" date="2015" name="Genome Biol. Evol.">
        <title>Nucleomorph Genome Sequences of Two Chlorarachniophytes, Amorphochlora amoebiformis and Lotharella vacuolata.</title>
        <authorList>
            <person name="Suzuki S."/>
            <person name="Shirato S."/>
            <person name="Hirakawa Y."/>
            <person name="Ishida K."/>
        </authorList>
    </citation>
    <scope>NUCLEOTIDE SEQUENCE</scope>
    <source>
        <strain evidence="3">CCMP2058</strain>
    </source>
</reference>
<dbReference type="GO" id="GO:0051117">
    <property type="term" value="F:ATPase binding"/>
    <property type="evidence" value="ECO:0007669"/>
    <property type="project" value="TreeGrafter"/>
</dbReference>
<organism evidence="3">
    <name type="scientific">Amorphochlora amoebiformis</name>
    <dbReference type="NCBI Taxonomy" id="1561963"/>
    <lineage>
        <taxon>Eukaryota</taxon>
        <taxon>Sar</taxon>
        <taxon>Rhizaria</taxon>
        <taxon>Cercozoa</taxon>
        <taxon>Chlorarachniophyceae</taxon>
        <taxon>Amorphochlora</taxon>
    </lineage>
</organism>
<name>A0A0H5BLH4_9EUKA</name>
<dbReference type="InterPro" id="IPR001907">
    <property type="entry name" value="ClpP"/>
</dbReference>
<evidence type="ECO:0000313" key="3">
    <source>
        <dbReference type="EMBL" id="BAS01797.1"/>
    </source>
</evidence>
<comment type="similarity">
    <text evidence="1 2">Belongs to the peptidase S14 family.</text>
</comment>
<dbReference type="AlphaFoldDB" id="A0A0H5BLH4"/>
<dbReference type="GO" id="GO:0004252">
    <property type="term" value="F:serine-type endopeptidase activity"/>
    <property type="evidence" value="ECO:0007669"/>
    <property type="project" value="InterPro"/>
</dbReference>
<dbReference type="GO" id="GO:0004176">
    <property type="term" value="F:ATP-dependent peptidase activity"/>
    <property type="evidence" value="ECO:0007669"/>
    <property type="project" value="InterPro"/>
</dbReference>
<dbReference type="PANTHER" id="PTHR10381">
    <property type="entry name" value="ATP-DEPENDENT CLP PROTEASE PROTEOLYTIC SUBUNIT"/>
    <property type="match status" value="1"/>
</dbReference>
<dbReference type="GO" id="GO:0009368">
    <property type="term" value="C:endopeptidase Clp complex"/>
    <property type="evidence" value="ECO:0007669"/>
    <property type="project" value="TreeGrafter"/>
</dbReference>
<dbReference type="Gene3D" id="3.90.226.10">
    <property type="entry name" value="2-enoyl-CoA Hydratase, Chain A, domain 1"/>
    <property type="match status" value="1"/>
</dbReference>
<accession>A0A0H5BLH4</accession>
<evidence type="ECO:0000256" key="2">
    <source>
        <dbReference type="RuleBase" id="RU003567"/>
    </source>
</evidence>
<dbReference type="CDD" id="cd07017">
    <property type="entry name" value="S14_ClpP_2"/>
    <property type="match status" value="1"/>
</dbReference>
<evidence type="ECO:0000256" key="1">
    <source>
        <dbReference type="ARBA" id="ARBA00007039"/>
    </source>
</evidence>
<dbReference type="Pfam" id="PF00574">
    <property type="entry name" value="CLP_protease"/>
    <property type="match status" value="1"/>
</dbReference>
<dbReference type="EMBL" id="AB996602">
    <property type="protein sequence ID" value="BAS01797.1"/>
    <property type="molecule type" value="Genomic_DNA"/>
</dbReference>
<dbReference type="PRINTS" id="PR00127">
    <property type="entry name" value="CLPPROTEASEP"/>
</dbReference>